<dbReference type="Pfam" id="PF13977">
    <property type="entry name" value="TetR_C_6"/>
    <property type="match status" value="1"/>
</dbReference>
<protein>
    <recommendedName>
        <fullName evidence="6">HTH tetR-type domain-containing protein</fullName>
    </recommendedName>
</protein>
<feature type="DNA-binding region" description="H-T-H motif" evidence="5">
    <location>
        <begin position="34"/>
        <end position="53"/>
    </location>
</feature>
<dbReference type="InterPro" id="IPR039538">
    <property type="entry name" value="BetI_C"/>
</dbReference>
<dbReference type="InterPro" id="IPR009057">
    <property type="entry name" value="Homeodomain-like_sf"/>
</dbReference>
<keyword evidence="3 5" id="KW-0238">DNA-binding</keyword>
<reference evidence="7 8" key="1">
    <citation type="submission" date="2016-02" db="EMBL/GenBank/DDBJ databases">
        <authorList>
            <person name="Teng J.L."/>
            <person name="Tang Y."/>
            <person name="Huang Y."/>
            <person name="Guo F."/>
            <person name="Wei W."/>
            <person name="Chen J.H."/>
            <person name="Wong S.Y."/>
            <person name="Lau S.K."/>
            <person name="Woo P.C."/>
        </authorList>
    </citation>
    <scope>NUCLEOTIDE SEQUENCE [LARGE SCALE GENOMIC DNA]</scope>
    <source>
        <strain evidence="7 8">JCM 13375</strain>
    </source>
</reference>
<dbReference type="PANTHER" id="PTHR47506:SF6">
    <property type="entry name" value="HTH-TYPE TRANSCRIPTIONAL REPRESSOR NEMR"/>
    <property type="match status" value="1"/>
</dbReference>
<dbReference type="Gene3D" id="1.10.357.10">
    <property type="entry name" value="Tetracycline Repressor, domain 2"/>
    <property type="match status" value="1"/>
</dbReference>
<evidence type="ECO:0000256" key="2">
    <source>
        <dbReference type="ARBA" id="ARBA00023015"/>
    </source>
</evidence>
<dbReference type="RefSeq" id="WP_068743210.1">
    <property type="nucleotide sequence ID" value="NZ_LSRE01000001.1"/>
</dbReference>
<comment type="caution">
    <text evidence="7">The sequence shown here is derived from an EMBL/GenBank/DDBJ whole genome shotgun (WGS) entry which is preliminary data.</text>
</comment>
<dbReference type="EMBL" id="LSRE01000001">
    <property type="protein sequence ID" value="KXP01291.1"/>
    <property type="molecule type" value="Genomic_DNA"/>
</dbReference>
<keyword evidence="8" id="KW-1185">Reference proteome</keyword>
<dbReference type="Pfam" id="PF00440">
    <property type="entry name" value="TetR_N"/>
    <property type="match status" value="1"/>
</dbReference>
<gene>
    <name evidence="7" type="ORF">AXK61_00255</name>
</gene>
<proteinExistence type="predicted"/>
<dbReference type="InterPro" id="IPR036271">
    <property type="entry name" value="Tet_transcr_reg_TetR-rel_C_sf"/>
</dbReference>
<feature type="domain" description="HTH tetR-type" evidence="6">
    <location>
        <begin position="11"/>
        <end position="71"/>
    </location>
</feature>
<evidence type="ECO:0000256" key="1">
    <source>
        <dbReference type="ARBA" id="ARBA00022491"/>
    </source>
</evidence>
<dbReference type="SUPFAM" id="SSF48498">
    <property type="entry name" value="Tetracyclin repressor-like, C-terminal domain"/>
    <property type="match status" value="1"/>
</dbReference>
<sequence>MQRLSRAEAQSRTRGRIVASATELFLRDGYTATSLEAVAAHAGFTRGAVYSNFASKVALGTAVIDELYDREIGRVLELSVSAADQGLAGVMASLDEWGRTIVGDRAWFRLEMAVTASSEHDGELMAATASRYQRIRAATTRLVEELEVAHDLELPVDAETLALGLFSLILGLGMQRAVDPSVPTDVAAVVVGRLLGGV</sequence>
<keyword evidence="2" id="KW-0805">Transcription regulation</keyword>
<evidence type="ECO:0000256" key="5">
    <source>
        <dbReference type="PROSITE-ProRule" id="PRU00335"/>
    </source>
</evidence>
<evidence type="ECO:0000313" key="7">
    <source>
        <dbReference type="EMBL" id="KXP01291.1"/>
    </source>
</evidence>
<dbReference type="SUPFAM" id="SSF46689">
    <property type="entry name" value="Homeodomain-like"/>
    <property type="match status" value="1"/>
</dbReference>
<dbReference type="Proteomes" id="UP000070409">
    <property type="component" value="Unassembled WGS sequence"/>
</dbReference>
<organism evidence="7 8">
    <name type="scientific">Tsukamurella pseudospumae</name>
    <dbReference type="NCBI Taxonomy" id="239498"/>
    <lineage>
        <taxon>Bacteria</taxon>
        <taxon>Bacillati</taxon>
        <taxon>Actinomycetota</taxon>
        <taxon>Actinomycetes</taxon>
        <taxon>Mycobacteriales</taxon>
        <taxon>Tsukamurellaceae</taxon>
        <taxon>Tsukamurella</taxon>
    </lineage>
</organism>
<keyword evidence="1" id="KW-0678">Repressor</keyword>
<dbReference type="PANTHER" id="PTHR47506">
    <property type="entry name" value="TRANSCRIPTIONAL REGULATORY PROTEIN"/>
    <property type="match status" value="1"/>
</dbReference>
<evidence type="ECO:0000256" key="4">
    <source>
        <dbReference type="ARBA" id="ARBA00023163"/>
    </source>
</evidence>
<dbReference type="PRINTS" id="PR00455">
    <property type="entry name" value="HTHTETR"/>
</dbReference>
<name>A0A137ZSX9_9ACTN</name>
<dbReference type="InterPro" id="IPR001647">
    <property type="entry name" value="HTH_TetR"/>
</dbReference>
<evidence type="ECO:0000259" key="6">
    <source>
        <dbReference type="PROSITE" id="PS50977"/>
    </source>
</evidence>
<evidence type="ECO:0000313" key="8">
    <source>
        <dbReference type="Proteomes" id="UP000070409"/>
    </source>
</evidence>
<evidence type="ECO:0000256" key="3">
    <source>
        <dbReference type="ARBA" id="ARBA00023125"/>
    </source>
</evidence>
<accession>A0A137ZSX9</accession>
<keyword evidence="4" id="KW-0804">Transcription</keyword>
<dbReference type="PROSITE" id="PS50977">
    <property type="entry name" value="HTH_TETR_2"/>
    <property type="match status" value="1"/>
</dbReference>